<gene>
    <name evidence="1" type="ORF">BT96DRAFT_1007706</name>
</gene>
<dbReference type="EMBL" id="ML770078">
    <property type="protein sequence ID" value="KAE9384809.1"/>
    <property type="molecule type" value="Genomic_DNA"/>
</dbReference>
<name>A0A6A4GGQ7_9AGAR</name>
<dbReference type="AlphaFoldDB" id="A0A6A4GGQ7"/>
<proteinExistence type="predicted"/>
<organism evidence="1 2">
    <name type="scientific">Gymnopus androsaceus JB14</name>
    <dbReference type="NCBI Taxonomy" id="1447944"/>
    <lineage>
        <taxon>Eukaryota</taxon>
        <taxon>Fungi</taxon>
        <taxon>Dikarya</taxon>
        <taxon>Basidiomycota</taxon>
        <taxon>Agaricomycotina</taxon>
        <taxon>Agaricomycetes</taxon>
        <taxon>Agaricomycetidae</taxon>
        <taxon>Agaricales</taxon>
        <taxon>Marasmiineae</taxon>
        <taxon>Omphalotaceae</taxon>
        <taxon>Gymnopus</taxon>
    </lineage>
</organism>
<evidence type="ECO:0000313" key="1">
    <source>
        <dbReference type="EMBL" id="KAE9384809.1"/>
    </source>
</evidence>
<sequence length="196" mass="22045">MEMEFGEVDGDEDLVVVVLSKETCIPNWENQAGNISVANISFLQRSKNIGLVPSPDPSLLSYSHVPVCLSFNKQIYANILKGPVVLVLPDKPFQQDLARILLLNTCKLSPLILNKDLSSIPIYAAVKKHYKTVHRRTAPVPIILPEKFCVTCHFPFDSCELLPMRIPFPLPFISTGQYTKAYNKSALIAWYQIEED</sequence>
<evidence type="ECO:0000313" key="2">
    <source>
        <dbReference type="Proteomes" id="UP000799118"/>
    </source>
</evidence>
<reference evidence="1" key="1">
    <citation type="journal article" date="2019" name="Environ. Microbiol.">
        <title>Fungal ecological strategies reflected in gene transcription - a case study of two litter decomposers.</title>
        <authorList>
            <person name="Barbi F."/>
            <person name="Kohler A."/>
            <person name="Barry K."/>
            <person name="Baskaran P."/>
            <person name="Daum C."/>
            <person name="Fauchery L."/>
            <person name="Ihrmark K."/>
            <person name="Kuo A."/>
            <person name="LaButti K."/>
            <person name="Lipzen A."/>
            <person name="Morin E."/>
            <person name="Grigoriev I.V."/>
            <person name="Henrissat B."/>
            <person name="Lindahl B."/>
            <person name="Martin F."/>
        </authorList>
    </citation>
    <scope>NUCLEOTIDE SEQUENCE</scope>
    <source>
        <strain evidence="1">JB14</strain>
    </source>
</reference>
<accession>A0A6A4GGQ7</accession>
<protein>
    <submittedName>
        <fullName evidence="1">Uncharacterized protein</fullName>
    </submittedName>
</protein>
<dbReference type="Proteomes" id="UP000799118">
    <property type="component" value="Unassembled WGS sequence"/>
</dbReference>
<keyword evidence="2" id="KW-1185">Reference proteome</keyword>